<protein>
    <submittedName>
        <fullName evidence="1">RCG40483, isoform CRA_b</fullName>
    </submittedName>
</protein>
<name>A6I8U7_RAT</name>
<reference evidence="1 2" key="1">
    <citation type="submission" date="2005-09" db="EMBL/GenBank/DDBJ databases">
        <authorList>
            <person name="Mural R.J."/>
            <person name="Li P.W."/>
            <person name="Adams M.D."/>
            <person name="Amanatides P.G."/>
            <person name="Baden-Tillson H."/>
            <person name="Barnstead M."/>
            <person name="Chin S.H."/>
            <person name="Dew I."/>
            <person name="Evans C.A."/>
            <person name="Ferriera S."/>
            <person name="Flanigan M."/>
            <person name="Fosler C."/>
            <person name="Glodek A."/>
            <person name="Gu Z."/>
            <person name="Holt R.A."/>
            <person name="Jennings D."/>
            <person name="Kraft C.L."/>
            <person name="Lu F."/>
            <person name="Nguyen T."/>
            <person name="Nusskern D.R."/>
            <person name="Pfannkoch C.M."/>
            <person name="Sitter C."/>
            <person name="Sutton G.G."/>
            <person name="Venter J.C."/>
            <person name="Wang Z."/>
            <person name="Woodage T."/>
            <person name="Zheng X.H."/>
            <person name="Zhong F."/>
        </authorList>
    </citation>
    <scope>NUCLEOTIDE SEQUENCE [LARGE SCALE GENOMIC DNA]</scope>
    <source>
        <strain>BN</strain>
        <strain evidence="2">Sprague-Dawley</strain>
    </source>
</reference>
<evidence type="ECO:0000313" key="2">
    <source>
        <dbReference type="Proteomes" id="UP000234681"/>
    </source>
</evidence>
<dbReference type="Proteomes" id="UP000234681">
    <property type="component" value="Chromosome 1"/>
</dbReference>
<organism evidence="1 2">
    <name type="scientific">Rattus norvegicus</name>
    <name type="common">Rat</name>
    <dbReference type="NCBI Taxonomy" id="10116"/>
    <lineage>
        <taxon>Eukaryota</taxon>
        <taxon>Metazoa</taxon>
        <taxon>Chordata</taxon>
        <taxon>Craniata</taxon>
        <taxon>Vertebrata</taxon>
        <taxon>Euteleostomi</taxon>
        <taxon>Mammalia</taxon>
        <taxon>Eutheria</taxon>
        <taxon>Euarchontoglires</taxon>
        <taxon>Glires</taxon>
        <taxon>Rodentia</taxon>
        <taxon>Myomorpha</taxon>
        <taxon>Muroidea</taxon>
        <taxon>Muridae</taxon>
        <taxon>Murinae</taxon>
        <taxon>Rattus</taxon>
    </lineage>
</organism>
<evidence type="ECO:0000313" key="1">
    <source>
        <dbReference type="EMBL" id="EDM17584.1"/>
    </source>
</evidence>
<sequence>MAAVQAQRLLPAPAPSTSNFFAMA</sequence>
<proteinExistence type="predicted"/>
<gene>
    <name evidence="1" type="ORF">rCG_40483</name>
</gene>
<accession>A6I8U7</accession>
<dbReference type="EMBL" id="CH473956">
    <property type="protein sequence ID" value="EDM17584.1"/>
    <property type="molecule type" value="Genomic_DNA"/>
</dbReference>
<dbReference type="AlphaFoldDB" id="A6I8U7"/>